<dbReference type="EMBL" id="JANPWB010000012">
    <property type="protein sequence ID" value="KAJ1119642.1"/>
    <property type="molecule type" value="Genomic_DNA"/>
</dbReference>
<sequence>MATRGPATTQLNTGNHAENQELDLEEIIKAAREAAVTHSKDWILKQIRGDEASDEPVQEGQTSDRPSSAARDEEEPLSEARARPRNGSGTQAEGPNKGTRRMQASYQKQGPKDQASEQK</sequence>
<keyword evidence="3" id="KW-1185">Reference proteome</keyword>
<feature type="region of interest" description="Disordered" evidence="1">
    <location>
        <begin position="1"/>
        <end position="20"/>
    </location>
</feature>
<comment type="caution">
    <text evidence="2">The sequence shown here is derived from an EMBL/GenBank/DDBJ whole genome shotgun (WGS) entry which is preliminary data.</text>
</comment>
<feature type="compositionally biased region" description="Basic and acidic residues" evidence="1">
    <location>
        <begin position="110"/>
        <end position="119"/>
    </location>
</feature>
<dbReference type="AlphaFoldDB" id="A0AAV7NXM7"/>
<protein>
    <submittedName>
        <fullName evidence="2">Uncharacterized protein</fullName>
    </submittedName>
</protein>
<organism evidence="2 3">
    <name type="scientific">Pleurodeles waltl</name>
    <name type="common">Iberian ribbed newt</name>
    <dbReference type="NCBI Taxonomy" id="8319"/>
    <lineage>
        <taxon>Eukaryota</taxon>
        <taxon>Metazoa</taxon>
        <taxon>Chordata</taxon>
        <taxon>Craniata</taxon>
        <taxon>Vertebrata</taxon>
        <taxon>Euteleostomi</taxon>
        <taxon>Amphibia</taxon>
        <taxon>Batrachia</taxon>
        <taxon>Caudata</taxon>
        <taxon>Salamandroidea</taxon>
        <taxon>Salamandridae</taxon>
        <taxon>Pleurodelinae</taxon>
        <taxon>Pleurodeles</taxon>
    </lineage>
</organism>
<gene>
    <name evidence="2" type="ORF">NDU88_007827</name>
</gene>
<feature type="compositionally biased region" description="Polar residues" evidence="1">
    <location>
        <begin position="1"/>
        <end position="17"/>
    </location>
</feature>
<reference evidence="2" key="1">
    <citation type="journal article" date="2022" name="bioRxiv">
        <title>Sequencing and chromosome-scale assembly of the giantPleurodeles waltlgenome.</title>
        <authorList>
            <person name="Brown T."/>
            <person name="Elewa A."/>
            <person name="Iarovenko S."/>
            <person name="Subramanian E."/>
            <person name="Araus A.J."/>
            <person name="Petzold A."/>
            <person name="Susuki M."/>
            <person name="Suzuki K.-i.T."/>
            <person name="Hayashi T."/>
            <person name="Toyoda A."/>
            <person name="Oliveira C."/>
            <person name="Osipova E."/>
            <person name="Leigh N.D."/>
            <person name="Simon A."/>
            <person name="Yun M.H."/>
        </authorList>
    </citation>
    <scope>NUCLEOTIDE SEQUENCE</scope>
    <source>
        <strain evidence="2">20211129_DDA</strain>
        <tissue evidence="2">Liver</tissue>
    </source>
</reference>
<proteinExistence type="predicted"/>
<evidence type="ECO:0000313" key="2">
    <source>
        <dbReference type="EMBL" id="KAJ1119642.1"/>
    </source>
</evidence>
<feature type="region of interest" description="Disordered" evidence="1">
    <location>
        <begin position="47"/>
        <end position="119"/>
    </location>
</feature>
<evidence type="ECO:0000313" key="3">
    <source>
        <dbReference type="Proteomes" id="UP001066276"/>
    </source>
</evidence>
<evidence type="ECO:0000256" key="1">
    <source>
        <dbReference type="SAM" id="MobiDB-lite"/>
    </source>
</evidence>
<dbReference type="Proteomes" id="UP001066276">
    <property type="component" value="Chromosome 8"/>
</dbReference>
<name>A0AAV7NXM7_PLEWA</name>
<accession>A0AAV7NXM7</accession>